<evidence type="ECO:0000313" key="2">
    <source>
        <dbReference type="EMBL" id="QJA95653.1"/>
    </source>
</evidence>
<sequence length="71" mass="8428">MTKTAFQKFYEKRKRHYNLLGVSMVDRAMEYYDECTVKTGCHKQIAKDFGVSKHEAWMLIRIGLRRRGNNA</sequence>
<organism evidence="2">
    <name type="scientific">viral metagenome</name>
    <dbReference type="NCBI Taxonomy" id="1070528"/>
    <lineage>
        <taxon>unclassified sequences</taxon>
        <taxon>metagenomes</taxon>
        <taxon>organismal metagenomes</taxon>
    </lineage>
</organism>
<proteinExistence type="predicted"/>
<accession>A0A6M3LM63</accession>
<reference evidence="2" key="1">
    <citation type="submission" date="2020-03" db="EMBL/GenBank/DDBJ databases">
        <title>The deep terrestrial virosphere.</title>
        <authorList>
            <person name="Holmfeldt K."/>
            <person name="Nilsson E."/>
            <person name="Simone D."/>
            <person name="Lopez-Fernandez M."/>
            <person name="Wu X."/>
            <person name="de Brujin I."/>
            <person name="Lundin D."/>
            <person name="Andersson A."/>
            <person name="Bertilsson S."/>
            <person name="Dopson M."/>
        </authorList>
    </citation>
    <scope>NUCLEOTIDE SEQUENCE</scope>
    <source>
        <strain evidence="1">MM415A02769</strain>
        <strain evidence="2">MM415B05258</strain>
    </source>
</reference>
<protein>
    <submittedName>
        <fullName evidence="2">Uncharacterized protein</fullName>
    </submittedName>
</protein>
<dbReference type="AlphaFoldDB" id="A0A6M3LM63"/>
<dbReference type="EMBL" id="MT143332">
    <property type="protein sequence ID" value="QJA95653.1"/>
    <property type="molecule type" value="Genomic_DNA"/>
</dbReference>
<dbReference type="EMBL" id="MT141949">
    <property type="protein sequence ID" value="QJA72409.1"/>
    <property type="molecule type" value="Genomic_DNA"/>
</dbReference>
<name>A0A6M3LM63_9ZZZZ</name>
<gene>
    <name evidence="1" type="ORF">MM415A02769_0003</name>
    <name evidence="2" type="ORF">MM415B05258_0006</name>
</gene>
<evidence type="ECO:0000313" key="1">
    <source>
        <dbReference type="EMBL" id="QJA72409.1"/>
    </source>
</evidence>